<evidence type="ECO:0000256" key="2">
    <source>
        <dbReference type="SAM" id="MobiDB-lite"/>
    </source>
</evidence>
<dbReference type="Pfam" id="PF13581">
    <property type="entry name" value="HATPase_c_2"/>
    <property type="match status" value="1"/>
</dbReference>
<dbReference type="PANTHER" id="PTHR35526">
    <property type="entry name" value="ANTI-SIGMA-F FACTOR RSBW-RELATED"/>
    <property type="match status" value="1"/>
</dbReference>
<dbReference type="CDD" id="cd16936">
    <property type="entry name" value="HATPase_RsbW-like"/>
    <property type="match status" value="1"/>
</dbReference>
<keyword evidence="1" id="KW-0418">Kinase</keyword>
<organism evidence="4 5">
    <name type="scientific">Streptomyces fragilis</name>
    <dbReference type="NCBI Taxonomy" id="67301"/>
    <lineage>
        <taxon>Bacteria</taxon>
        <taxon>Bacillati</taxon>
        <taxon>Actinomycetota</taxon>
        <taxon>Actinomycetes</taxon>
        <taxon>Kitasatosporales</taxon>
        <taxon>Streptomycetaceae</taxon>
        <taxon>Streptomyces</taxon>
    </lineage>
</organism>
<protein>
    <submittedName>
        <fullName evidence="4">ATP-binding protein</fullName>
    </submittedName>
</protein>
<evidence type="ECO:0000259" key="3">
    <source>
        <dbReference type="Pfam" id="PF13581"/>
    </source>
</evidence>
<dbReference type="InterPro" id="IPR050267">
    <property type="entry name" value="Anti-sigma-factor_SerPK"/>
</dbReference>
<name>A0ABV2YFD4_9ACTN</name>
<feature type="domain" description="Histidine kinase/HSP90-like ATPase" evidence="3">
    <location>
        <begin position="32"/>
        <end position="155"/>
    </location>
</feature>
<evidence type="ECO:0000313" key="5">
    <source>
        <dbReference type="Proteomes" id="UP001550850"/>
    </source>
</evidence>
<reference evidence="4 5" key="1">
    <citation type="submission" date="2024-06" db="EMBL/GenBank/DDBJ databases">
        <title>The Natural Products Discovery Center: Release of the First 8490 Sequenced Strains for Exploring Actinobacteria Biosynthetic Diversity.</title>
        <authorList>
            <person name="Kalkreuter E."/>
            <person name="Kautsar S.A."/>
            <person name="Yang D."/>
            <person name="Bader C.D."/>
            <person name="Teijaro C.N."/>
            <person name="Fluegel L."/>
            <person name="Davis C.M."/>
            <person name="Simpson J.R."/>
            <person name="Lauterbach L."/>
            <person name="Steele A.D."/>
            <person name="Gui C."/>
            <person name="Meng S."/>
            <person name="Li G."/>
            <person name="Viehrig K."/>
            <person name="Ye F."/>
            <person name="Su P."/>
            <person name="Kiefer A.F."/>
            <person name="Nichols A."/>
            <person name="Cepeda A.J."/>
            <person name="Yan W."/>
            <person name="Fan B."/>
            <person name="Jiang Y."/>
            <person name="Adhikari A."/>
            <person name="Zheng C.-J."/>
            <person name="Schuster L."/>
            <person name="Cowan T.M."/>
            <person name="Smanski M.J."/>
            <person name="Chevrette M.G."/>
            <person name="De Carvalho L.P.S."/>
            <person name="Shen B."/>
        </authorList>
    </citation>
    <scope>NUCLEOTIDE SEQUENCE [LARGE SCALE GENOMIC DNA]</scope>
    <source>
        <strain evidence="4 5">NPDC038104</strain>
    </source>
</reference>
<keyword evidence="4" id="KW-0067">ATP-binding</keyword>
<gene>
    <name evidence="4" type="ORF">AB0E65_08460</name>
</gene>
<dbReference type="RefSeq" id="WP_108954547.1">
    <property type="nucleotide sequence ID" value="NZ_BEVZ01000004.1"/>
</dbReference>
<dbReference type="PANTHER" id="PTHR35526:SF3">
    <property type="entry name" value="ANTI-SIGMA-F FACTOR RSBW"/>
    <property type="match status" value="1"/>
</dbReference>
<dbReference type="SUPFAM" id="SSF55874">
    <property type="entry name" value="ATPase domain of HSP90 chaperone/DNA topoisomerase II/histidine kinase"/>
    <property type="match status" value="1"/>
</dbReference>
<keyword evidence="1" id="KW-0723">Serine/threonine-protein kinase</keyword>
<keyword evidence="5" id="KW-1185">Reference proteome</keyword>
<dbReference type="InterPro" id="IPR036890">
    <property type="entry name" value="HATPase_C_sf"/>
</dbReference>
<dbReference type="GO" id="GO:0005524">
    <property type="term" value="F:ATP binding"/>
    <property type="evidence" value="ECO:0007669"/>
    <property type="project" value="UniProtKB-KW"/>
</dbReference>
<comment type="caution">
    <text evidence="4">The sequence shown here is derived from an EMBL/GenBank/DDBJ whole genome shotgun (WGS) entry which is preliminary data.</text>
</comment>
<dbReference type="InterPro" id="IPR003594">
    <property type="entry name" value="HATPase_dom"/>
</dbReference>
<dbReference type="EMBL" id="JBEZUR010000008">
    <property type="protein sequence ID" value="MEU3554241.1"/>
    <property type="molecule type" value="Genomic_DNA"/>
</dbReference>
<sequence length="161" mass="17281">MSSIVRRAAGAFRGEVVEVLDVRKTPRAEWTFPSSPRAVPAARSAVVGRLEAWGLDGVRDTAALLVTELITNSVRHGPGGPIDLRIFAPDAEGGPEVEGGPGTVRIEVRDEDPLPPRPREEVRPEDESGRGLLLLTSLARAWGVHPGLRGKTVWFELAVPG</sequence>
<dbReference type="Proteomes" id="UP001550850">
    <property type="component" value="Unassembled WGS sequence"/>
</dbReference>
<feature type="region of interest" description="Disordered" evidence="2">
    <location>
        <begin position="91"/>
        <end position="128"/>
    </location>
</feature>
<evidence type="ECO:0000256" key="1">
    <source>
        <dbReference type="ARBA" id="ARBA00022527"/>
    </source>
</evidence>
<proteinExistence type="predicted"/>
<keyword evidence="4" id="KW-0547">Nucleotide-binding</keyword>
<dbReference type="Gene3D" id="3.30.565.10">
    <property type="entry name" value="Histidine kinase-like ATPase, C-terminal domain"/>
    <property type="match status" value="1"/>
</dbReference>
<accession>A0ABV2YFD4</accession>
<evidence type="ECO:0000313" key="4">
    <source>
        <dbReference type="EMBL" id="MEU3554241.1"/>
    </source>
</evidence>
<keyword evidence="1" id="KW-0808">Transferase</keyword>
<feature type="compositionally biased region" description="Basic and acidic residues" evidence="2">
    <location>
        <begin position="106"/>
        <end position="128"/>
    </location>
</feature>